<evidence type="ECO:0000256" key="1">
    <source>
        <dbReference type="SAM" id="MobiDB-lite"/>
    </source>
</evidence>
<keyword evidence="2" id="KW-0472">Membrane</keyword>
<feature type="transmembrane region" description="Helical" evidence="2">
    <location>
        <begin position="107"/>
        <end position="131"/>
    </location>
</feature>
<dbReference type="RefSeq" id="WP_154542648.1">
    <property type="nucleotide sequence ID" value="NZ_JAQYQY010000018.1"/>
</dbReference>
<dbReference type="EMBL" id="VUMY01000001">
    <property type="protein sequence ID" value="MST48712.1"/>
    <property type="molecule type" value="Genomic_DNA"/>
</dbReference>
<name>A0A7K0JZQ7_9ACTO</name>
<organism evidence="3 4">
    <name type="scientific">Mobiluncus porci</name>
    <dbReference type="NCBI Taxonomy" id="2652278"/>
    <lineage>
        <taxon>Bacteria</taxon>
        <taxon>Bacillati</taxon>
        <taxon>Actinomycetota</taxon>
        <taxon>Actinomycetes</taxon>
        <taxon>Actinomycetales</taxon>
        <taxon>Actinomycetaceae</taxon>
        <taxon>Mobiluncus</taxon>
    </lineage>
</organism>
<evidence type="ECO:0000313" key="3">
    <source>
        <dbReference type="EMBL" id="MST48712.1"/>
    </source>
</evidence>
<feature type="transmembrane region" description="Helical" evidence="2">
    <location>
        <begin position="137"/>
        <end position="156"/>
    </location>
</feature>
<reference evidence="3 4" key="1">
    <citation type="submission" date="2019-08" db="EMBL/GenBank/DDBJ databases">
        <title>In-depth cultivation of the pig gut microbiome towards novel bacterial diversity and tailored functional studies.</title>
        <authorList>
            <person name="Wylensek D."/>
            <person name="Hitch T.C.A."/>
            <person name="Clavel T."/>
        </authorList>
    </citation>
    <scope>NUCLEOTIDE SEQUENCE [LARGE SCALE GENOMIC DNA]</scope>
    <source>
        <strain evidence="3 4">RF-GAM-744-WT-7</strain>
    </source>
</reference>
<keyword evidence="4" id="KW-1185">Reference proteome</keyword>
<evidence type="ECO:0000313" key="4">
    <source>
        <dbReference type="Proteomes" id="UP000442535"/>
    </source>
</evidence>
<evidence type="ECO:0008006" key="5">
    <source>
        <dbReference type="Google" id="ProtNLM"/>
    </source>
</evidence>
<feature type="transmembrane region" description="Helical" evidence="2">
    <location>
        <begin position="229"/>
        <end position="247"/>
    </location>
</feature>
<feature type="region of interest" description="Disordered" evidence="1">
    <location>
        <begin position="1"/>
        <end position="51"/>
    </location>
</feature>
<protein>
    <recommendedName>
        <fullName evidence="5">EcsC protein family</fullName>
    </recommendedName>
</protein>
<dbReference type="AlphaFoldDB" id="A0A7K0JZQ7"/>
<evidence type="ECO:0000256" key="2">
    <source>
        <dbReference type="SAM" id="Phobius"/>
    </source>
</evidence>
<keyword evidence="2" id="KW-1133">Transmembrane helix</keyword>
<accession>A0A7K0JZQ7</accession>
<gene>
    <name evidence="3" type="ORF">FYJ63_00300</name>
</gene>
<dbReference type="Proteomes" id="UP000442535">
    <property type="component" value="Unassembled WGS sequence"/>
</dbReference>
<proteinExistence type="predicted"/>
<keyword evidence="2" id="KW-0812">Transmembrane</keyword>
<comment type="caution">
    <text evidence="3">The sequence shown here is derived from an EMBL/GenBank/DDBJ whole genome shotgun (WGS) entry which is preliminary data.</text>
</comment>
<sequence>MSLFGKGKRDKTASRDPESSLITGEQGAGEQGDALVPVTHGTQASPRPKHPRLEELKNVHSLDELLDFMVSLPDSHIDRSIEKMLAANPGISTQAMMDKFSKRYVKISAVASASVGGGAAIPGSGLAVGAALTGGELAAFATNTALYVLTMARLAGIPTENRAMRKALVLSAILGDDAGAIVADQVGIGLWNWARNQVGAAASPTLGSVNKALASYANKKLAAKMSGHVVGRFIPLGIGAAIGYFSGRKLALNTVEGVHFQLSQLRN</sequence>